<gene>
    <name evidence="3" type="ORF">ARMOST_14642</name>
</gene>
<evidence type="ECO:0000256" key="1">
    <source>
        <dbReference type="SAM" id="MobiDB-lite"/>
    </source>
</evidence>
<feature type="region of interest" description="Disordered" evidence="1">
    <location>
        <begin position="72"/>
        <end position="107"/>
    </location>
</feature>
<protein>
    <recommendedName>
        <fullName evidence="2">CxC2-like cysteine cluster KDZ transposase-associated domain-containing protein</fullName>
    </recommendedName>
</protein>
<dbReference type="EMBL" id="FUEG01000013">
    <property type="protein sequence ID" value="SJL11239.1"/>
    <property type="molecule type" value="Genomic_DNA"/>
</dbReference>
<keyword evidence="4" id="KW-1185">Reference proteome</keyword>
<dbReference type="InterPro" id="IPR041457">
    <property type="entry name" value="CxC2_KDZ-assoc"/>
</dbReference>
<dbReference type="OrthoDB" id="3257768at2759"/>
<dbReference type="Pfam" id="PF18803">
    <property type="entry name" value="CxC2"/>
    <property type="match status" value="1"/>
</dbReference>
<evidence type="ECO:0000313" key="4">
    <source>
        <dbReference type="Proteomes" id="UP000219338"/>
    </source>
</evidence>
<dbReference type="PANTHER" id="PTHR33096:SF1">
    <property type="entry name" value="CXC1-LIKE CYSTEINE CLUSTER ASSOCIATED WITH KDZ TRANSPOSASES DOMAIN-CONTAINING PROTEIN"/>
    <property type="match status" value="1"/>
</dbReference>
<sequence>MSFSEEQLEETKTTPAPVQLCHTEYNVSSAGQSSRLRTTTIYHKAPPSPSKARSSLHDPVLKEFSGVDLSWLDGPALEEENSDSDSEEEDQSMDPGASTEDTEVHQDDPHFRDWLPLTWEFLEEMFRDEHPRQFRNSCARCQTRADEATLYQCASCNERFMYCDKCMIARHYGNPLHRIQTGTFFKRTTLGALGLVMALGHDPDTCCPSPLHGQLHILDLEGIQTVHIDYCDCMQSLPHWRQLLRSQFFPSTVVRPQMATTFWTLEVFHLLSFMSKVSGYEFYHTLVRLTDNTGTCQPPSRFQAFMRMVREWHYLKLLKRMLDKSPRDCKGLTPGKLPIPPGSLAVKCPACPWPGINLEEDWEDDMVNLWKYSLFLAIDANFRLIRFVVSNAAQDPSLVNGGSFVVAQESFRKHVVEYGKRIPYDPSDCRDHQAVKLATSKCGTGLATSGVVMVDCARHDAKGPGAVTILDHGEEQVRMDYIFCSQMQQSTPQRIVVSYDINCQWSKKLWERIAIYPSSMTPCQHPDDFVHLIPKFHLPAHIPSCHVKYSFNKTPYVGQTDGEAPEHGWSRLNQLAASLKVMGPGGYLDMLDDHISDYNYRKSALMACSLLKAILEAIPARTLHSAVYAEFTASLPVQDVRCWTEAIDAWEQDPANAVNLFETTVTQLTTSKVHLTLAQEEATEMAKIAAREIEQDEDFAEEDSEDIFVVCHEVGPSTMILQGVELESDQRRLRLAHAALGTHSTDHDWAKVTEGLNRLRRCMDSWFEIQQKQSEMPKQEDPRDAGDGRRLDEMPLFLPSACLGRLRQKQKLMDFEFRLREAEAYECLMTMCQLLIYRSHLYKFKDKHVTGQMMSTRARSTVSNVVHNIEEAVTRYRKLRGNLVLLAGAIDGGKPGWDRQLRELSMMDVRPLEDVLPGETEGQCSMSWIWRVHRHDTDAEETTEALRIEWCKTRARAHRWHEEVILLEEEMKRVKAFFAYEGRTWLVCAAREDISEGEHAYALRQADIRACMRQHCIDLWVNVPTWSAAGAVPLSKRGRPRKPKTSNHVVV</sequence>
<dbReference type="PANTHER" id="PTHR33096">
    <property type="entry name" value="CXC2 DOMAIN-CONTAINING PROTEIN"/>
    <property type="match status" value="1"/>
</dbReference>
<feature type="compositionally biased region" description="Polar residues" evidence="1">
    <location>
        <begin position="25"/>
        <end position="41"/>
    </location>
</feature>
<feature type="compositionally biased region" description="Acidic residues" evidence="1">
    <location>
        <begin position="76"/>
        <end position="92"/>
    </location>
</feature>
<accession>A0A284RR33</accession>
<reference evidence="4" key="1">
    <citation type="journal article" date="2017" name="Nat. Ecol. Evol.">
        <title>Genome expansion and lineage-specific genetic innovations in the forest pathogenic fungi Armillaria.</title>
        <authorList>
            <person name="Sipos G."/>
            <person name="Prasanna A.N."/>
            <person name="Walter M.C."/>
            <person name="O'Connor E."/>
            <person name="Balint B."/>
            <person name="Krizsan K."/>
            <person name="Kiss B."/>
            <person name="Hess J."/>
            <person name="Varga T."/>
            <person name="Slot J."/>
            <person name="Riley R."/>
            <person name="Boka B."/>
            <person name="Rigling D."/>
            <person name="Barry K."/>
            <person name="Lee J."/>
            <person name="Mihaltcheva S."/>
            <person name="LaButti K."/>
            <person name="Lipzen A."/>
            <person name="Waldron R."/>
            <person name="Moloney N.M."/>
            <person name="Sperisen C."/>
            <person name="Kredics L."/>
            <person name="Vagvoelgyi C."/>
            <person name="Patrignani A."/>
            <person name="Fitzpatrick D."/>
            <person name="Nagy I."/>
            <person name="Doyle S."/>
            <person name="Anderson J.B."/>
            <person name="Grigoriev I.V."/>
            <person name="Gueldener U."/>
            <person name="Muensterkoetter M."/>
            <person name="Nagy L.G."/>
        </authorList>
    </citation>
    <scope>NUCLEOTIDE SEQUENCE [LARGE SCALE GENOMIC DNA]</scope>
    <source>
        <strain evidence="4">C18/9</strain>
    </source>
</reference>
<name>A0A284RR33_ARMOS</name>
<dbReference type="Pfam" id="PF18758">
    <property type="entry name" value="KDZ"/>
    <property type="match status" value="1"/>
</dbReference>
<evidence type="ECO:0000313" key="3">
    <source>
        <dbReference type="EMBL" id="SJL11239.1"/>
    </source>
</evidence>
<dbReference type="STRING" id="47428.A0A284RR33"/>
<dbReference type="InterPro" id="IPR040521">
    <property type="entry name" value="KDZ"/>
</dbReference>
<organism evidence="3 4">
    <name type="scientific">Armillaria ostoyae</name>
    <name type="common">Armillaria root rot fungus</name>
    <dbReference type="NCBI Taxonomy" id="47428"/>
    <lineage>
        <taxon>Eukaryota</taxon>
        <taxon>Fungi</taxon>
        <taxon>Dikarya</taxon>
        <taxon>Basidiomycota</taxon>
        <taxon>Agaricomycotina</taxon>
        <taxon>Agaricomycetes</taxon>
        <taxon>Agaricomycetidae</taxon>
        <taxon>Agaricales</taxon>
        <taxon>Marasmiineae</taxon>
        <taxon>Physalacriaceae</taxon>
        <taxon>Armillaria</taxon>
    </lineage>
</organism>
<feature type="domain" description="CxC2-like cysteine cluster KDZ transposase-associated" evidence="2">
    <location>
        <begin position="190"/>
        <end position="294"/>
    </location>
</feature>
<feature type="compositionally biased region" description="Basic and acidic residues" evidence="1">
    <location>
        <begin position="775"/>
        <end position="790"/>
    </location>
</feature>
<feature type="region of interest" description="Disordered" evidence="1">
    <location>
        <begin position="771"/>
        <end position="790"/>
    </location>
</feature>
<dbReference type="Proteomes" id="UP000219338">
    <property type="component" value="Unassembled WGS sequence"/>
</dbReference>
<proteinExistence type="predicted"/>
<dbReference type="AlphaFoldDB" id="A0A284RR33"/>
<evidence type="ECO:0000259" key="2">
    <source>
        <dbReference type="Pfam" id="PF18803"/>
    </source>
</evidence>
<feature type="region of interest" description="Disordered" evidence="1">
    <location>
        <begin position="1"/>
        <end position="57"/>
    </location>
</feature>